<dbReference type="GO" id="GO:0016747">
    <property type="term" value="F:acyltransferase activity, transferring groups other than amino-acyl groups"/>
    <property type="evidence" value="ECO:0007669"/>
    <property type="project" value="InterPro"/>
</dbReference>
<dbReference type="SUPFAM" id="SSF55729">
    <property type="entry name" value="Acyl-CoA N-acyltransferases (Nat)"/>
    <property type="match status" value="1"/>
</dbReference>
<dbReference type="Gene3D" id="3.40.630.30">
    <property type="match status" value="1"/>
</dbReference>
<evidence type="ECO:0000313" key="2">
    <source>
        <dbReference type="EMBL" id="SED22402.1"/>
    </source>
</evidence>
<dbReference type="AlphaFoldDB" id="A0A1H4YWN3"/>
<dbReference type="EMBL" id="FNSV01000005">
    <property type="protein sequence ID" value="SED22402.1"/>
    <property type="molecule type" value="Genomic_DNA"/>
</dbReference>
<dbReference type="PROSITE" id="PS51186">
    <property type="entry name" value="GNAT"/>
    <property type="match status" value="1"/>
</dbReference>
<organism evidence="2 3">
    <name type="scientific">Rhodococcus koreensis</name>
    <dbReference type="NCBI Taxonomy" id="99653"/>
    <lineage>
        <taxon>Bacteria</taxon>
        <taxon>Bacillati</taxon>
        <taxon>Actinomycetota</taxon>
        <taxon>Actinomycetes</taxon>
        <taxon>Mycobacteriales</taxon>
        <taxon>Nocardiaceae</taxon>
        <taxon>Rhodococcus</taxon>
    </lineage>
</organism>
<proteinExistence type="predicted"/>
<accession>A0A1H4YWN3</accession>
<reference evidence="3" key="1">
    <citation type="submission" date="2016-10" db="EMBL/GenBank/DDBJ databases">
        <authorList>
            <person name="Varghese N."/>
            <person name="Submissions S."/>
        </authorList>
    </citation>
    <scope>NUCLEOTIDE SEQUENCE [LARGE SCALE GENOMIC DNA]</scope>
    <source>
        <strain evidence="3">DSM 44498</strain>
    </source>
</reference>
<dbReference type="OrthoDB" id="4688486at2"/>
<feature type="domain" description="N-acetyltransferase" evidence="1">
    <location>
        <begin position="178"/>
        <end position="329"/>
    </location>
</feature>
<sequence length="329" mass="35603">MISCQWCEELADDDRDEVLALVGAAAEYDDEAGFSRIEPRDVTARSRPGVWVSHLAVKARRGLSALDDVPLVVVAYLTIAVDDDGLGSVQFVVHPDYRSRGIATLLVEELGLDVDRPDGWMGTGARTLRVWAFGTHPAAERLTRRFGISSVSRLWTLFRSLTGPFAVPLDPVHLPAGSVLEAPRGLEAPESVKALDDVLGRSGIPAAQLEKLSESRAHGTGSVVLASGDAGRPQGFVWLDPSLHTHLELRAAWIRALVLEKEARGGGLGAALLVRALEVLRDAGAQIALMRIDPDDDGAVRLCRLLSFEQEDAHTCYQVGEWHEAPGYL</sequence>
<dbReference type="RefSeq" id="WP_072939744.1">
    <property type="nucleotide sequence ID" value="NZ_FNSV01000005.1"/>
</dbReference>
<name>A0A1H4YWN3_9NOCA</name>
<gene>
    <name evidence="2" type="ORF">SAMN04490239_7358</name>
</gene>
<evidence type="ECO:0000313" key="3">
    <source>
        <dbReference type="Proteomes" id="UP000183561"/>
    </source>
</evidence>
<dbReference type="InterPro" id="IPR000182">
    <property type="entry name" value="GNAT_dom"/>
</dbReference>
<dbReference type="Proteomes" id="UP000183561">
    <property type="component" value="Unassembled WGS sequence"/>
</dbReference>
<dbReference type="PANTHER" id="PTHR43072">
    <property type="entry name" value="N-ACETYLTRANSFERASE"/>
    <property type="match status" value="1"/>
</dbReference>
<protein>
    <submittedName>
        <fullName evidence="2">Mycothiol synthase</fullName>
    </submittedName>
</protein>
<dbReference type="CDD" id="cd04301">
    <property type="entry name" value="NAT_SF"/>
    <property type="match status" value="2"/>
</dbReference>
<dbReference type="Pfam" id="PF00583">
    <property type="entry name" value="Acetyltransf_1"/>
    <property type="match status" value="2"/>
</dbReference>
<keyword evidence="3" id="KW-1185">Reference proteome</keyword>
<dbReference type="InterPro" id="IPR016181">
    <property type="entry name" value="Acyl_CoA_acyltransferase"/>
</dbReference>
<evidence type="ECO:0000259" key="1">
    <source>
        <dbReference type="PROSITE" id="PS51186"/>
    </source>
</evidence>